<feature type="domain" description="Integrase catalytic" evidence="1">
    <location>
        <begin position="16"/>
        <end position="108"/>
    </location>
</feature>
<reference evidence="2 3" key="1">
    <citation type="journal article" date="2023" name="BMC Biol.">
        <title>The compact genome of the sponge Oopsacas minuta (Hexactinellida) is lacking key metazoan core genes.</title>
        <authorList>
            <person name="Santini S."/>
            <person name="Schenkelaars Q."/>
            <person name="Jourda C."/>
            <person name="Duchesne M."/>
            <person name="Belahbib H."/>
            <person name="Rocher C."/>
            <person name="Selva M."/>
            <person name="Riesgo A."/>
            <person name="Vervoort M."/>
            <person name="Leys S.P."/>
            <person name="Kodjabachian L."/>
            <person name="Le Bivic A."/>
            <person name="Borchiellini C."/>
            <person name="Claverie J.M."/>
            <person name="Renard E."/>
        </authorList>
    </citation>
    <scope>NUCLEOTIDE SEQUENCE [LARGE SCALE GENOMIC DNA]</scope>
    <source>
        <strain evidence="2">SPO-2</strain>
    </source>
</reference>
<dbReference type="InterPro" id="IPR036397">
    <property type="entry name" value="RNaseH_sf"/>
</dbReference>
<evidence type="ECO:0000259" key="1">
    <source>
        <dbReference type="PROSITE" id="PS50994"/>
    </source>
</evidence>
<evidence type="ECO:0000313" key="2">
    <source>
        <dbReference type="EMBL" id="KAI6655706.1"/>
    </source>
</evidence>
<comment type="caution">
    <text evidence="2">The sequence shown here is derived from an EMBL/GenBank/DDBJ whole genome shotgun (WGS) entry which is preliminary data.</text>
</comment>
<dbReference type="GO" id="GO:0015074">
    <property type="term" value="P:DNA integration"/>
    <property type="evidence" value="ECO:0007669"/>
    <property type="project" value="InterPro"/>
</dbReference>
<dbReference type="AlphaFoldDB" id="A0AAV7K5S1"/>
<accession>A0AAV7K5S1</accession>
<keyword evidence="3" id="KW-1185">Reference proteome</keyword>
<gene>
    <name evidence="2" type="ORF">LOD99_1846</name>
</gene>
<name>A0AAV7K5S1_9METZ</name>
<evidence type="ECO:0000313" key="3">
    <source>
        <dbReference type="Proteomes" id="UP001165289"/>
    </source>
</evidence>
<dbReference type="Gene3D" id="3.30.420.10">
    <property type="entry name" value="Ribonuclease H-like superfamily/Ribonuclease H"/>
    <property type="match status" value="1"/>
</dbReference>
<dbReference type="GO" id="GO:0003676">
    <property type="term" value="F:nucleic acid binding"/>
    <property type="evidence" value="ECO:0007669"/>
    <property type="project" value="InterPro"/>
</dbReference>
<sequence length="108" mass="12074">MRGVPKEKEEAYDKGVVVSPIVTKESLSRGQVDLIDMQAMPQSQNKWITVYQDHLTKFVSSNPSQQSVQMKLHFNLVDILLLLGVLTILQSDNDSKFTASVITGLKQV</sequence>
<dbReference type="EMBL" id="JAKMXF010000177">
    <property type="protein sequence ID" value="KAI6655706.1"/>
    <property type="molecule type" value="Genomic_DNA"/>
</dbReference>
<dbReference type="PROSITE" id="PS50994">
    <property type="entry name" value="INTEGRASE"/>
    <property type="match status" value="1"/>
</dbReference>
<proteinExistence type="predicted"/>
<protein>
    <submittedName>
        <fullName evidence="2">KRAB-A domain-containing protein 2-like</fullName>
    </submittedName>
</protein>
<organism evidence="2 3">
    <name type="scientific">Oopsacas minuta</name>
    <dbReference type="NCBI Taxonomy" id="111878"/>
    <lineage>
        <taxon>Eukaryota</taxon>
        <taxon>Metazoa</taxon>
        <taxon>Porifera</taxon>
        <taxon>Hexactinellida</taxon>
        <taxon>Hexasterophora</taxon>
        <taxon>Lyssacinosida</taxon>
        <taxon>Leucopsacidae</taxon>
        <taxon>Oopsacas</taxon>
    </lineage>
</organism>
<dbReference type="InterPro" id="IPR001584">
    <property type="entry name" value="Integrase_cat-core"/>
</dbReference>
<dbReference type="Proteomes" id="UP001165289">
    <property type="component" value="Unassembled WGS sequence"/>
</dbReference>